<dbReference type="EC" id="3.1.1.116" evidence="14"/>
<comment type="subcellular location">
    <subcellularLocation>
        <location evidence="2">Cell membrane</location>
        <topology evidence="2">Multi-pass membrane protein</topology>
    </subcellularLocation>
</comment>
<feature type="domain" description="Fungal lipase-type" evidence="16">
    <location>
        <begin position="68"/>
        <end position="209"/>
    </location>
</feature>
<dbReference type="InterPro" id="IPR052214">
    <property type="entry name" value="DAG_Lipase-Related"/>
</dbReference>
<evidence type="ECO:0000256" key="4">
    <source>
        <dbReference type="ARBA" id="ARBA00022553"/>
    </source>
</evidence>
<keyword evidence="6" id="KW-0479">Metal-binding</keyword>
<protein>
    <recommendedName>
        <fullName evidence="14">sn-1-specific diacylglycerol lipase</fullName>
        <ecNumber evidence="14">3.1.1.116</ecNumber>
    </recommendedName>
</protein>
<evidence type="ECO:0000256" key="6">
    <source>
        <dbReference type="ARBA" id="ARBA00022723"/>
    </source>
</evidence>
<evidence type="ECO:0000313" key="18">
    <source>
        <dbReference type="EMBL" id="CAL4761631.1"/>
    </source>
</evidence>
<dbReference type="EMBL" id="CAMXCT030000127">
    <property type="protein sequence ID" value="CAL4761631.1"/>
    <property type="molecule type" value="Genomic_DNA"/>
</dbReference>
<keyword evidence="5" id="KW-0812">Transmembrane</keyword>
<dbReference type="CDD" id="cd00519">
    <property type="entry name" value="Lipase_3"/>
    <property type="match status" value="1"/>
</dbReference>
<dbReference type="OrthoDB" id="432814at2759"/>
<dbReference type="PANTHER" id="PTHR45792:SF8">
    <property type="entry name" value="DIACYLGLYCEROL LIPASE-ALPHA"/>
    <property type="match status" value="1"/>
</dbReference>
<keyword evidence="9" id="KW-0442">Lipid degradation</keyword>
<dbReference type="PANTHER" id="PTHR45792">
    <property type="entry name" value="DIACYLGLYCEROL LIPASE HOMOLOG-RELATED"/>
    <property type="match status" value="1"/>
</dbReference>
<dbReference type="EMBL" id="CAMXCT010000127">
    <property type="protein sequence ID" value="CAI3974319.1"/>
    <property type="molecule type" value="Genomic_DNA"/>
</dbReference>
<dbReference type="Proteomes" id="UP001152797">
    <property type="component" value="Unassembled WGS sequence"/>
</dbReference>
<keyword evidence="7" id="KW-0378">Hydrolase</keyword>
<dbReference type="SUPFAM" id="SSF53474">
    <property type="entry name" value="alpha/beta-Hydrolases"/>
    <property type="match status" value="1"/>
</dbReference>
<comment type="cofactor">
    <cofactor evidence="1">
        <name>Ca(2+)</name>
        <dbReference type="ChEBI" id="CHEBI:29108"/>
    </cofactor>
</comment>
<dbReference type="GO" id="GO:0016298">
    <property type="term" value="F:lipase activity"/>
    <property type="evidence" value="ECO:0007669"/>
    <property type="project" value="TreeGrafter"/>
</dbReference>
<dbReference type="InterPro" id="IPR029058">
    <property type="entry name" value="AB_hydrolase_fold"/>
</dbReference>
<dbReference type="EMBL" id="CAMXCT020000127">
    <property type="protein sequence ID" value="CAL1127694.1"/>
    <property type="molecule type" value="Genomic_DNA"/>
</dbReference>
<evidence type="ECO:0000256" key="14">
    <source>
        <dbReference type="ARBA" id="ARBA00026104"/>
    </source>
</evidence>
<evidence type="ECO:0000256" key="10">
    <source>
        <dbReference type="ARBA" id="ARBA00022989"/>
    </source>
</evidence>
<evidence type="ECO:0000256" key="8">
    <source>
        <dbReference type="ARBA" id="ARBA00022837"/>
    </source>
</evidence>
<dbReference type="Pfam" id="PF01764">
    <property type="entry name" value="Lipase_3"/>
    <property type="match status" value="1"/>
</dbReference>
<gene>
    <name evidence="17" type="ORF">C1SCF055_LOCUS2733</name>
</gene>
<organism evidence="17">
    <name type="scientific">Cladocopium goreaui</name>
    <dbReference type="NCBI Taxonomy" id="2562237"/>
    <lineage>
        <taxon>Eukaryota</taxon>
        <taxon>Sar</taxon>
        <taxon>Alveolata</taxon>
        <taxon>Dinophyceae</taxon>
        <taxon>Suessiales</taxon>
        <taxon>Symbiodiniaceae</taxon>
        <taxon>Cladocopium</taxon>
    </lineage>
</organism>
<evidence type="ECO:0000256" key="15">
    <source>
        <dbReference type="SAM" id="MobiDB-lite"/>
    </source>
</evidence>
<comment type="caution">
    <text evidence="17">The sequence shown here is derived from an EMBL/GenBank/DDBJ whole genome shotgun (WGS) entry which is preliminary data.</text>
</comment>
<keyword evidence="11" id="KW-0443">Lipid metabolism</keyword>
<keyword evidence="19" id="KW-1185">Reference proteome</keyword>
<dbReference type="GO" id="GO:0046872">
    <property type="term" value="F:metal ion binding"/>
    <property type="evidence" value="ECO:0007669"/>
    <property type="project" value="UniProtKB-KW"/>
</dbReference>
<evidence type="ECO:0000256" key="5">
    <source>
        <dbReference type="ARBA" id="ARBA00022692"/>
    </source>
</evidence>
<evidence type="ECO:0000256" key="11">
    <source>
        <dbReference type="ARBA" id="ARBA00023098"/>
    </source>
</evidence>
<keyword evidence="4" id="KW-0597">Phosphoprotein</keyword>
<accession>A0A9P1BJ10</accession>
<sequence>MLLVEFIQAGGTQRLRGQIVQRPEKEDDVVNETCHERGHAVLKLVGLSKPGAPAHFLSFDATKKLAILSVRGTKTPADALTDLAGDIQQRDLEDGKKLYAHAGFLTAADSVLQSIRGAVRDLLAPLGYSLLVTGHSLGASTACLVTRLLYAEMTSWSSQLSSIRCVAFAPCPCMDAVNAAGCAESLDPSTSLVLSFVCNDDAVPRISMQNLGRLSLLGKGASVKEVLQLAVASRLRDSDQHLPGKVVVLHQNEEASSDDSKTSKRPGRWTAWAGNAPDFPEIGYVELSPKSITHHMAPVYREALAVVASKRGIALEAAARADEAFADWRLRVGDHADHAA</sequence>
<evidence type="ECO:0000256" key="13">
    <source>
        <dbReference type="ARBA" id="ARBA00024531"/>
    </source>
</evidence>
<evidence type="ECO:0000256" key="1">
    <source>
        <dbReference type="ARBA" id="ARBA00001913"/>
    </source>
</evidence>
<evidence type="ECO:0000256" key="9">
    <source>
        <dbReference type="ARBA" id="ARBA00022963"/>
    </source>
</evidence>
<evidence type="ECO:0000256" key="7">
    <source>
        <dbReference type="ARBA" id="ARBA00022801"/>
    </source>
</evidence>
<evidence type="ECO:0000313" key="19">
    <source>
        <dbReference type="Proteomes" id="UP001152797"/>
    </source>
</evidence>
<keyword evidence="10" id="KW-1133">Transmembrane helix</keyword>
<keyword evidence="12" id="KW-0472">Membrane</keyword>
<evidence type="ECO:0000256" key="12">
    <source>
        <dbReference type="ARBA" id="ARBA00023136"/>
    </source>
</evidence>
<evidence type="ECO:0000256" key="2">
    <source>
        <dbReference type="ARBA" id="ARBA00004651"/>
    </source>
</evidence>
<name>A0A9P1BJ10_9DINO</name>
<reference evidence="18 19" key="2">
    <citation type="submission" date="2024-05" db="EMBL/GenBank/DDBJ databases">
        <authorList>
            <person name="Chen Y."/>
            <person name="Shah S."/>
            <person name="Dougan E. K."/>
            <person name="Thang M."/>
            <person name="Chan C."/>
        </authorList>
    </citation>
    <scope>NUCLEOTIDE SEQUENCE [LARGE SCALE GENOMIC DNA]</scope>
</reference>
<dbReference type="GO" id="GO:0016042">
    <property type="term" value="P:lipid catabolic process"/>
    <property type="evidence" value="ECO:0007669"/>
    <property type="project" value="UniProtKB-KW"/>
</dbReference>
<feature type="region of interest" description="Disordered" evidence="15">
    <location>
        <begin position="250"/>
        <end position="269"/>
    </location>
</feature>
<keyword evidence="8" id="KW-0106">Calcium</keyword>
<evidence type="ECO:0000259" key="16">
    <source>
        <dbReference type="Pfam" id="PF01764"/>
    </source>
</evidence>
<proteinExistence type="predicted"/>
<dbReference type="InterPro" id="IPR002921">
    <property type="entry name" value="Fungal_lipase-type"/>
</dbReference>
<dbReference type="AlphaFoldDB" id="A0A9P1BJ10"/>
<dbReference type="Gene3D" id="3.40.50.1820">
    <property type="entry name" value="alpha/beta hydrolase"/>
    <property type="match status" value="1"/>
</dbReference>
<reference evidence="17" key="1">
    <citation type="submission" date="2022-10" db="EMBL/GenBank/DDBJ databases">
        <authorList>
            <person name="Chen Y."/>
            <person name="Dougan E. K."/>
            <person name="Chan C."/>
            <person name="Rhodes N."/>
            <person name="Thang M."/>
        </authorList>
    </citation>
    <scope>NUCLEOTIDE SEQUENCE</scope>
</reference>
<dbReference type="GO" id="GO:0005886">
    <property type="term" value="C:plasma membrane"/>
    <property type="evidence" value="ECO:0007669"/>
    <property type="project" value="UniProtKB-SubCell"/>
</dbReference>
<evidence type="ECO:0000313" key="17">
    <source>
        <dbReference type="EMBL" id="CAI3974319.1"/>
    </source>
</evidence>
<evidence type="ECO:0000256" key="3">
    <source>
        <dbReference type="ARBA" id="ARBA00022475"/>
    </source>
</evidence>
<keyword evidence="3" id="KW-1003">Cell membrane</keyword>
<comment type="catalytic activity">
    <reaction evidence="13">
        <text>a 1,2-diacyl-sn-glycerol + H2O = a 2-acylglycerol + a fatty acid + H(+)</text>
        <dbReference type="Rhea" id="RHEA:33275"/>
        <dbReference type="ChEBI" id="CHEBI:15377"/>
        <dbReference type="ChEBI" id="CHEBI:15378"/>
        <dbReference type="ChEBI" id="CHEBI:17389"/>
        <dbReference type="ChEBI" id="CHEBI:17815"/>
        <dbReference type="ChEBI" id="CHEBI:28868"/>
        <dbReference type="EC" id="3.1.1.116"/>
    </reaction>
    <physiologicalReaction direction="left-to-right" evidence="13">
        <dbReference type="Rhea" id="RHEA:33276"/>
    </physiologicalReaction>
</comment>